<accession>A0A1Y2CQW9</accession>
<evidence type="ECO:0000256" key="1">
    <source>
        <dbReference type="SAM" id="MobiDB-lite"/>
    </source>
</evidence>
<evidence type="ECO:0000313" key="2">
    <source>
        <dbReference type="EMBL" id="ORY49412.1"/>
    </source>
</evidence>
<reference evidence="2 3" key="1">
    <citation type="submission" date="2016-07" db="EMBL/GenBank/DDBJ databases">
        <title>Pervasive Adenine N6-methylation of Active Genes in Fungi.</title>
        <authorList>
            <consortium name="DOE Joint Genome Institute"/>
            <person name="Mondo S.J."/>
            <person name="Dannebaum R.O."/>
            <person name="Kuo R.C."/>
            <person name="Labutti K."/>
            <person name="Haridas S."/>
            <person name="Kuo A."/>
            <person name="Salamov A."/>
            <person name="Ahrendt S.R."/>
            <person name="Lipzen A."/>
            <person name="Sullivan W."/>
            <person name="Andreopoulos W.B."/>
            <person name="Clum A."/>
            <person name="Lindquist E."/>
            <person name="Daum C."/>
            <person name="Ramamoorthy G.K."/>
            <person name="Gryganskyi A."/>
            <person name="Culley D."/>
            <person name="Magnuson J.K."/>
            <person name="James T.Y."/>
            <person name="O'Malley M.A."/>
            <person name="Stajich J.E."/>
            <person name="Spatafora J.W."/>
            <person name="Visel A."/>
            <person name="Grigoriev I.V."/>
        </authorList>
    </citation>
    <scope>NUCLEOTIDE SEQUENCE [LARGE SCALE GENOMIC DNA]</scope>
    <source>
        <strain evidence="2 3">JEL800</strain>
    </source>
</reference>
<organism evidence="2 3">
    <name type="scientific">Rhizoclosmatium globosum</name>
    <dbReference type="NCBI Taxonomy" id="329046"/>
    <lineage>
        <taxon>Eukaryota</taxon>
        <taxon>Fungi</taxon>
        <taxon>Fungi incertae sedis</taxon>
        <taxon>Chytridiomycota</taxon>
        <taxon>Chytridiomycota incertae sedis</taxon>
        <taxon>Chytridiomycetes</taxon>
        <taxon>Chytridiales</taxon>
        <taxon>Chytriomycetaceae</taxon>
        <taxon>Rhizoclosmatium</taxon>
    </lineage>
</organism>
<protein>
    <submittedName>
        <fullName evidence="2">Uncharacterized protein</fullName>
    </submittedName>
</protein>
<keyword evidence="3" id="KW-1185">Reference proteome</keyword>
<proteinExistence type="predicted"/>
<sequence length="214" mass="24222">MRFPKQPPLLLALPFPPHPPYNLHPQQPQKTPWIPFNRLILIQRNNLHPHNNLIHRITNHNSTSPSKPLESPQPSLPYKHVSVKHPNIIRRPCIRLLPYKPTQHPNLLFNPTPKRSIHEPNDTRAPFNTHTADKKPVYDYGFEHCVCGEYPDRDTVLYGYVVGLEDDGGYSEDSVNGVEGLVDYGCEVLTGLAVDECGSVRCEACDVEGWAETG</sequence>
<dbReference type="AlphaFoldDB" id="A0A1Y2CQW9"/>
<feature type="region of interest" description="Disordered" evidence="1">
    <location>
        <begin position="58"/>
        <end position="77"/>
    </location>
</feature>
<comment type="caution">
    <text evidence="2">The sequence shown here is derived from an EMBL/GenBank/DDBJ whole genome shotgun (WGS) entry which is preliminary data.</text>
</comment>
<dbReference type="EMBL" id="MCGO01000009">
    <property type="protein sequence ID" value="ORY49412.1"/>
    <property type="molecule type" value="Genomic_DNA"/>
</dbReference>
<feature type="region of interest" description="Disordered" evidence="1">
    <location>
        <begin position="110"/>
        <end position="130"/>
    </location>
</feature>
<evidence type="ECO:0000313" key="3">
    <source>
        <dbReference type="Proteomes" id="UP000193642"/>
    </source>
</evidence>
<dbReference type="Proteomes" id="UP000193642">
    <property type="component" value="Unassembled WGS sequence"/>
</dbReference>
<name>A0A1Y2CQW9_9FUNG</name>
<gene>
    <name evidence="2" type="ORF">BCR33DRAFT_734897</name>
</gene>